<accession>A0A940PJP4</accession>
<proteinExistence type="predicted"/>
<keyword evidence="1" id="KW-0472">Membrane</keyword>
<gene>
    <name evidence="2" type="ORF">JOF28_000379</name>
</gene>
<evidence type="ECO:0000313" key="2">
    <source>
        <dbReference type="EMBL" id="MBP1325147.1"/>
    </source>
</evidence>
<dbReference type="RefSeq" id="WP_245189828.1">
    <property type="nucleotide sequence ID" value="NZ_JAFIDA010000001.1"/>
</dbReference>
<organism evidence="2 3">
    <name type="scientific">Leucobacter exalbidus</name>
    <dbReference type="NCBI Taxonomy" id="662960"/>
    <lineage>
        <taxon>Bacteria</taxon>
        <taxon>Bacillati</taxon>
        <taxon>Actinomycetota</taxon>
        <taxon>Actinomycetes</taxon>
        <taxon>Micrococcales</taxon>
        <taxon>Microbacteriaceae</taxon>
        <taxon>Leucobacter</taxon>
    </lineage>
</organism>
<dbReference type="EMBL" id="JAFIDA010000001">
    <property type="protein sequence ID" value="MBP1325147.1"/>
    <property type="molecule type" value="Genomic_DNA"/>
</dbReference>
<evidence type="ECO:0000313" key="3">
    <source>
        <dbReference type="Proteomes" id="UP000675163"/>
    </source>
</evidence>
<name>A0A940PJP4_9MICO</name>
<dbReference type="AlphaFoldDB" id="A0A940PJP4"/>
<evidence type="ECO:0000256" key="1">
    <source>
        <dbReference type="SAM" id="Phobius"/>
    </source>
</evidence>
<sequence length="102" mass="11314">MKHFPAILEDSTPSDHGVYEFTTPEGAVFTGYDEEPVESNPVAGMKMEVAYDPANPSTSHHTKNIKKRIGGWFLIFVVVDGVRFVCAYLLFAVGISTFMQAR</sequence>
<keyword evidence="1" id="KW-0812">Transmembrane</keyword>
<keyword evidence="3" id="KW-1185">Reference proteome</keyword>
<evidence type="ECO:0008006" key="4">
    <source>
        <dbReference type="Google" id="ProtNLM"/>
    </source>
</evidence>
<feature type="transmembrane region" description="Helical" evidence="1">
    <location>
        <begin position="72"/>
        <end position="99"/>
    </location>
</feature>
<dbReference type="Proteomes" id="UP000675163">
    <property type="component" value="Unassembled WGS sequence"/>
</dbReference>
<protein>
    <recommendedName>
        <fullName evidence="4">DUF3592 domain-containing protein</fullName>
    </recommendedName>
</protein>
<reference evidence="2" key="1">
    <citation type="submission" date="2021-02" db="EMBL/GenBank/DDBJ databases">
        <title>Sequencing the genomes of 1000 actinobacteria strains.</title>
        <authorList>
            <person name="Klenk H.-P."/>
        </authorList>
    </citation>
    <scope>NUCLEOTIDE SEQUENCE</scope>
    <source>
        <strain evidence="2">DSM 22850</strain>
    </source>
</reference>
<keyword evidence="1" id="KW-1133">Transmembrane helix</keyword>
<comment type="caution">
    <text evidence="2">The sequence shown here is derived from an EMBL/GenBank/DDBJ whole genome shotgun (WGS) entry which is preliminary data.</text>
</comment>